<dbReference type="AlphaFoldDB" id="A0AAE0M2B9"/>
<feature type="compositionally biased region" description="Pro residues" evidence="1">
    <location>
        <begin position="602"/>
        <end position="611"/>
    </location>
</feature>
<accession>A0AAE0M2B9</accession>
<gene>
    <name evidence="4" type="ORF">B0H66DRAFT_343912</name>
</gene>
<keyword evidence="3" id="KW-0732">Signal</keyword>
<evidence type="ECO:0000313" key="5">
    <source>
        <dbReference type="Proteomes" id="UP001283341"/>
    </source>
</evidence>
<dbReference type="EMBL" id="JAUEDM010000006">
    <property type="protein sequence ID" value="KAK3315394.1"/>
    <property type="molecule type" value="Genomic_DNA"/>
</dbReference>
<feature type="signal peptide" evidence="3">
    <location>
        <begin position="1"/>
        <end position="25"/>
    </location>
</feature>
<keyword evidence="5" id="KW-1185">Reference proteome</keyword>
<feature type="compositionally biased region" description="Low complexity" evidence="1">
    <location>
        <begin position="463"/>
        <end position="475"/>
    </location>
</feature>
<feature type="compositionally biased region" description="Polar residues" evidence="1">
    <location>
        <begin position="309"/>
        <end position="321"/>
    </location>
</feature>
<feature type="compositionally biased region" description="Polar residues" evidence="1">
    <location>
        <begin position="278"/>
        <end position="289"/>
    </location>
</feature>
<feature type="transmembrane region" description="Helical" evidence="2">
    <location>
        <begin position="239"/>
        <end position="261"/>
    </location>
</feature>
<proteinExistence type="predicted"/>
<evidence type="ECO:0000256" key="1">
    <source>
        <dbReference type="SAM" id="MobiDB-lite"/>
    </source>
</evidence>
<keyword evidence="2" id="KW-0472">Membrane</keyword>
<protein>
    <submittedName>
        <fullName evidence="4">Uncharacterized protein</fullName>
    </submittedName>
</protein>
<feature type="compositionally biased region" description="Gly residues" evidence="1">
    <location>
        <begin position="324"/>
        <end position="334"/>
    </location>
</feature>
<evidence type="ECO:0000256" key="2">
    <source>
        <dbReference type="SAM" id="Phobius"/>
    </source>
</evidence>
<reference evidence="4" key="1">
    <citation type="journal article" date="2023" name="Mol. Phylogenet. Evol.">
        <title>Genome-scale phylogeny and comparative genomics of the fungal order Sordariales.</title>
        <authorList>
            <person name="Hensen N."/>
            <person name="Bonometti L."/>
            <person name="Westerberg I."/>
            <person name="Brannstrom I.O."/>
            <person name="Guillou S."/>
            <person name="Cros-Aarteil S."/>
            <person name="Calhoun S."/>
            <person name="Haridas S."/>
            <person name="Kuo A."/>
            <person name="Mondo S."/>
            <person name="Pangilinan J."/>
            <person name="Riley R."/>
            <person name="LaButti K."/>
            <person name="Andreopoulos B."/>
            <person name="Lipzen A."/>
            <person name="Chen C."/>
            <person name="Yan M."/>
            <person name="Daum C."/>
            <person name="Ng V."/>
            <person name="Clum A."/>
            <person name="Steindorff A."/>
            <person name="Ohm R.A."/>
            <person name="Martin F."/>
            <person name="Silar P."/>
            <person name="Natvig D.O."/>
            <person name="Lalanne C."/>
            <person name="Gautier V."/>
            <person name="Ament-Velasquez S.L."/>
            <person name="Kruys A."/>
            <person name="Hutchinson M.I."/>
            <person name="Powell A.J."/>
            <person name="Barry K."/>
            <person name="Miller A.N."/>
            <person name="Grigoriev I.V."/>
            <person name="Debuchy R."/>
            <person name="Gladieux P."/>
            <person name="Hiltunen Thoren M."/>
            <person name="Johannesson H."/>
        </authorList>
    </citation>
    <scope>NUCLEOTIDE SEQUENCE</scope>
    <source>
        <strain evidence="4">CBS 118394</strain>
    </source>
</reference>
<evidence type="ECO:0000256" key="3">
    <source>
        <dbReference type="SAM" id="SignalP"/>
    </source>
</evidence>
<feature type="compositionally biased region" description="Gly residues" evidence="1">
    <location>
        <begin position="493"/>
        <end position="504"/>
    </location>
</feature>
<organism evidence="4 5">
    <name type="scientific">Apodospora peruviana</name>
    <dbReference type="NCBI Taxonomy" id="516989"/>
    <lineage>
        <taxon>Eukaryota</taxon>
        <taxon>Fungi</taxon>
        <taxon>Dikarya</taxon>
        <taxon>Ascomycota</taxon>
        <taxon>Pezizomycotina</taxon>
        <taxon>Sordariomycetes</taxon>
        <taxon>Sordariomycetidae</taxon>
        <taxon>Sordariales</taxon>
        <taxon>Lasiosphaeriaceae</taxon>
        <taxon>Apodospora</taxon>
    </lineage>
</organism>
<comment type="caution">
    <text evidence="4">The sequence shown here is derived from an EMBL/GenBank/DDBJ whole genome shotgun (WGS) entry which is preliminary data.</text>
</comment>
<feature type="chain" id="PRO_5042131559" evidence="3">
    <location>
        <begin position="26"/>
        <end position="611"/>
    </location>
</feature>
<dbReference type="Proteomes" id="UP001283341">
    <property type="component" value="Unassembled WGS sequence"/>
</dbReference>
<feature type="compositionally biased region" description="Low complexity" evidence="1">
    <location>
        <begin position="558"/>
        <end position="576"/>
    </location>
</feature>
<reference evidence="4" key="2">
    <citation type="submission" date="2023-06" db="EMBL/GenBank/DDBJ databases">
        <authorList>
            <consortium name="Lawrence Berkeley National Laboratory"/>
            <person name="Haridas S."/>
            <person name="Hensen N."/>
            <person name="Bonometti L."/>
            <person name="Westerberg I."/>
            <person name="Brannstrom I.O."/>
            <person name="Guillou S."/>
            <person name="Cros-Aarteil S."/>
            <person name="Calhoun S."/>
            <person name="Kuo A."/>
            <person name="Mondo S."/>
            <person name="Pangilinan J."/>
            <person name="Riley R."/>
            <person name="Labutti K."/>
            <person name="Andreopoulos B."/>
            <person name="Lipzen A."/>
            <person name="Chen C."/>
            <person name="Yanf M."/>
            <person name="Daum C."/>
            <person name="Ng V."/>
            <person name="Clum A."/>
            <person name="Steindorff A."/>
            <person name="Ohm R."/>
            <person name="Martin F."/>
            <person name="Silar P."/>
            <person name="Natvig D."/>
            <person name="Lalanne C."/>
            <person name="Gautier V."/>
            <person name="Ament-Velasquez S.L."/>
            <person name="Kruys A."/>
            <person name="Hutchinson M.I."/>
            <person name="Powell A.J."/>
            <person name="Barry K."/>
            <person name="Miller A.N."/>
            <person name="Grigoriev I.V."/>
            <person name="Debuchy R."/>
            <person name="Gladieux P."/>
            <person name="Thoren M.H."/>
            <person name="Johannesson H."/>
        </authorList>
    </citation>
    <scope>NUCLEOTIDE SEQUENCE</scope>
    <source>
        <strain evidence="4">CBS 118394</strain>
    </source>
</reference>
<keyword evidence="2" id="KW-1133">Transmembrane helix</keyword>
<name>A0AAE0M2B9_9PEZI</name>
<feature type="region of interest" description="Disordered" evidence="1">
    <location>
        <begin position="309"/>
        <end position="378"/>
    </location>
</feature>
<feature type="region of interest" description="Disordered" evidence="1">
    <location>
        <begin position="269"/>
        <end position="290"/>
    </location>
</feature>
<feature type="region of interest" description="Disordered" evidence="1">
    <location>
        <begin position="545"/>
        <end position="611"/>
    </location>
</feature>
<feature type="region of interest" description="Disordered" evidence="1">
    <location>
        <begin position="416"/>
        <end position="505"/>
    </location>
</feature>
<feature type="compositionally biased region" description="Pro residues" evidence="1">
    <location>
        <begin position="548"/>
        <end position="557"/>
    </location>
</feature>
<feature type="compositionally biased region" description="Basic and acidic residues" evidence="1">
    <location>
        <begin position="451"/>
        <end position="462"/>
    </location>
</feature>
<sequence length="611" mass="63942">MRRVWSCSSCIGLLFFGLLGREATASLVGEKHDFVHRVAKAQVTVHPVRRDEGGNCPQSAQILCPASLSGGCCPDSYACGTDSCYATTMGVTSACGYMNYYNCPATANGGCCPVGFICAEKDCNAPVGVTDTFTQCPSNYFLCPKEYNGGCCMNGMGCGPDQCYSTAPVTTTITQTVTTTSDGKTITTTKTAVTVATPSPPSGKPTDPANFFPKLRSTSIPKISEIPTKQDVGLSKSQLGGIVGGAVALLVIVVIATIIIIRRLKHVEDVVESRKDSSSGVRTKSQSHAQMEHYGRHLHIAQADMDNTSIDPLMITPNSNNTGSGTGTPQIGGGLRDRSNSDNFPPSQRGRGDSVDAAGRQGSLDSAGYFDIPPRVHNIPRGAQQQMSTAAMRASADSHATGQYSHYGYHHWRQQSNASELSDGSDGVAGVVSPFGVPELDSTGQYAELPSGDHEQTGDVRSRSSSAAAASPRPSFGHARRRSDSNGPRADGTPGGAAGVGGFGPLDVVNESAEVMHGYYGPRNQQTGQTAAGLDVGWDISSPIAPAFSPPLPPPAPETTAPAYPVQPTTQVQTQAQPPPLPPIVHYPQQPGQAVLPQQPGQFPPQPPSSQ</sequence>
<keyword evidence="2" id="KW-0812">Transmembrane</keyword>
<evidence type="ECO:0000313" key="4">
    <source>
        <dbReference type="EMBL" id="KAK3315394.1"/>
    </source>
</evidence>